<evidence type="ECO:0000256" key="3">
    <source>
        <dbReference type="ARBA" id="ARBA00005201"/>
    </source>
</evidence>
<evidence type="ECO:0000256" key="8">
    <source>
        <dbReference type="ARBA" id="ARBA00022741"/>
    </source>
</evidence>
<evidence type="ECO:0000256" key="13">
    <source>
        <dbReference type="ARBA" id="ARBA00047880"/>
    </source>
</evidence>
<dbReference type="PANTHER" id="PTHR22749:SF6">
    <property type="entry name" value="RIBOFLAVIN KINASE"/>
    <property type="match status" value="1"/>
</dbReference>
<dbReference type="GO" id="GO:0008531">
    <property type="term" value="F:riboflavin kinase activity"/>
    <property type="evidence" value="ECO:0007669"/>
    <property type="project" value="UniProtKB-UniRule"/>
</dbReference>
<protein>
    <recommendedName>
        <fullName evidence="15">Riboflavin biosynthesis protein</fullName>
    </recommendedName>
    <domain>
        <recommendedName>
            <fullName evidence="15">Riboflavin kinase</fullName>
            <ecNumber evidence="15">2.7.1.26</ecNumber>
        </recommendedName>
        <alternativeName>
            <fullName evidence="15">Flavokinase</fullName>
        </alternativeName>
    </domain>
    <domain>
        <recommendedName>
            <fullName evidence="15">FMN adenylyltransferase</fullName>
            <ecNumber evidence="15">2.7.7.2</ecNumber>
        </recommendedName>
        <alternativeName>
            <fullName evidence="15">FAD pyrophosphorylase</fullName>
        </alternativeName>
        <alternativeName>
            <fullName evidence="15">FAD synthase</fullName>
        </alternativeName>
    </domain>
</protein>
<proteinExistence type="inferred from homology"/>
<dbReference type="GO" id="GO:0009231">
    <property type="term" value="P:riboflavin biosynthetic process"/>
    <property type="evidence" value="ECO:0007669"/>
    <property type="project" value="InterPro"/>
</dbReference>
<keyword evidence="6 15" id="KW-0808">Transferase</keyword>
<dbReference type="PANTHER" id="PTHR22749">
    <property type="entry name" value="RIBOFLAVIN KINASE/FMN ADENYLYLTRANSFERASE"/>
    <property type="match status" value="1"/>
</dbReference>
<keyword evidence="10 15" id="KW-0274">FAD</keyword>
<dbReference type="CDD" id="cd02064">
    <property type="entry name" value="FAD_synthetase_N"/>
    <property type="match status" value="1"/>
</dbReference>
<dbReference type="EMBL" id="SADE01000001">
    <property type="protein sequence ID" value="RVU38004.1"/>
    <property type="molecule type" value="Genomic_DNA"/>
</dbReference>
<keyword evidence="9 15" id="KW-0418">Kinase</keyword>
<gene>
    <name evidence="17" type="ORF">EOI86_01480</name>
</gene>
<dbReference type="InterPro" id="IPR023468">
    <property type="entry name" value="Riboflavin_kinase"/>
</dbReference>
<dbReference type="SUPFAM" id="SSF52374">
    <property type="entry name" value="Nucleotidylyl transferase"/>
    <property type="match status" value="1"/>
</dbReference>
<keyword evidence="12" id="KW-0511">Multifunctional enzyme</keyword>
<accession>A0A3S2WAL0</accession>
<keyword evidence="18" id="KW-1185">Reference proteome</keyword>
<dbReference type="UniPathway" id="UPA00277">
    <property type="reaction ID" value="UER00407"/>
</dbReference>
<dbReference type="EC" id="2.7.7.2" evidence="15"/>
<dbReference type="NCBIfam" id="NF004160">
    <property type="entry name" value="PRK05627.1-3"/>
    <property type="match status" value="1"/>
</dbReference>
<dbReference type="OrthoDB" id="9803667at2"/>
<dbReference type="NCBIfam" id="TIGR00125">
    <property type="entry name" value="cyt_tran_rel"/>
    <property type="match status" value="1"/>
</dbReference>
<evidence type="ECO:0000256" key="14">
    <source>
        <dbReference type="ARBA" id="ARBA00049494"/>
    </source>
</evidence>
<name>A0A3S2WAL0_9PROT</name>
<dbReference type="NCBIfam" id="TIGR00083">
    <property type="entry name" value="ribF"/>
    <property type="match status" value="1"/>
</dbReference>
<dbReference type="UniPathway" id="UPA00276">
    <property type="reaction ID" value="UER00406"/>
</dbReference>
<comment type="caution">
    <text evidence="17">The sequence shown here is derived from an EMBL/GenBank/DDBJ whole genome shotgun (WGS) entry which is preliminary data.</text>
</comment>
<evidence type="ECO:0000256" key="2">
    <source>
        <dbReference type="ARBA" id="ARBA00004726"/>
    </source>
</evidence>
<dbReference type="Proteomes" id="UP000287447">
    <property type="component" value="Unassembled WGS sequence"/>
</dbReference>
<dbReference type="Gene3D" id="2.40.30.30">
    <property type="entry name" value="Riboflavin kinase-like"/>
    <property type="match status" value="1"/>
</dbReference>
<dbReference type="SMART" id="SM00904">
    <property type="entry name" value="Flavokinase"/>
    <property type="match status" value="1"/>
</dbReference>
<comment type="pathway">
    <text evidence="3 15">Cofactor biosynthesis; FMN biosynthesis; FMN from riboflavin (ATP route): step 1/1.</text>
</comment>
<keyword evidence="8 15" id="KW-0547">Nucleotide-binding</keyword>
<dbReference type="GO" id="GO:0006747">
    <property type="term" value="P:FAD biosynthetic process"/>
    <property type="evidence" value="ECO:0007669"/>
    <property type="project" value="UniProtKB-UniRule"/>
</dbReference>
<dbReference type="InterPro" id="IPR002606">
    <property type="entry name" value="Riboflavin_kinase_bac"/>
</dbReference>
<evidence type="ECO:0000256" key="15">
    <source>
        <dbReference type="PIRNR" id="PIRNR004491"/>
    </source>
</evidence>
<evidence type="ECO:0000256" key="7">
    <source>
        <dbReference type="ARBA" id="ARBA00022695"/>
    </source>
</evidence>
<dbReference type="FunFam" id="3.40.50.620:FF:000021">
    <property type="entry name" value="Riboflavin biosynthesis protein"/>
    <property type="match status" value="1"/>
</dbReference>
<comment type="catalytic activity">
    <reaction evidence="13 15">
        <text>riboflavin + ATP = FMN + ADP + H(+)</text>
        <dbReference type="Rhea" id="RHEA:14357"/>
        <dbReference type="ChEBI" id="CHEBI:15378"/>
        <dbReference type="ChEBI" id="CHEBI:30616"/>
        <dbReference type="ChEBI" id="CHEBI:57986"/>
        <dbReference type="ChEBI" id="CHEBI:58210"/>
        <dbReference type="ChEBI" id="CHEBI:456216"/>
        <dbReference type="EC" id="2.7.1.26"/>
    </reaction>
</comment>
<keyword evidence="11 15" id="KW-0067">ATP-binding</keyword>
<keyword evidence="7 15" id="KW-0548">Nucleotidyltransferase</keyword>
<dbReference type="GO" id="GO:0003919">
    <property type="term" value="F:FMN adenylyltransferase activity"/>
    <property type="evidence" value="ECO:0007669"/>
    <property type="project" value="UniProtKB-UniRule"/>
</dbReference>
<dbReference type="AlphaFoldDB" id="A0A3S2WAL0"/>
<evidence type="ECO:0000256" key="1">
    <source>
        <dbReference type="ARBA" id="ARBA00002121"/>
    </source>
</evidence>
<keyword evidence="4 15" id="KW-0285">Flavoprotein</keyword>
<evidence type="ECO:0000313" key="18">
    <source>
        <dbReference type="Proteomes" id="UP000287447"/>
    </source>
</evidence>
<reference evidence="18" key="1">
    <citation type="submission" date="2019-01" db="EMBL/GenBank/DDBJ databases">
        <title>Gri0909 isolated from a small marine red alga.</title>
        <authorList>
            <person name="Kim J."/>
            <person name="Jeong S.E."/>
            <person name="Jeon C.O."/>
        </authorList>
    </citation>
    <scope>NUCLEOTIDE SEQUENCE [LARGE SCALE GENOMIC DNA]</scope>
    <source>
        <strain evidence="18">Gri0909</strain>
    </source>
</reference>
<keyword evidence="5 15" id="KW-0288">FMN</keyword>
<dbReference type="InterPro" id="IPR015864">
    <property type="entry name" value="FAD_synthase"/>
</dbReference>
<comment type="function">
    <text evidence="1">Catalyzes the phosphorylation of riboflavin to FMN followed by the adenylation of FMN to FAD.</text>
</comment>
<dbReference type="InterPro" id="IPR015865">
    <property type="entry name" value="Riboflavin_kinase_bac/euk"/>
</dbReference>
<evidence type="ECO:0000256" key="10">
    <source>
        <dbReference type="ARBA" id="ARBA00022827"/>
    </source>
</evidence>
<evidence type="ECO:0000259" key="16">
    <source>
        <dbReference type="SMART" id="SM00904"/>
    </source>
</evidence>
<dbReference type="Pfam" id="PF01687">
    <property type="entry name" value="Flavokinase"/>
    <property type="match status" value="1"/>
</dbReference>
<evidence type="ECO:0000256" key="9">
    <source>
        <dbReference type="ARBA" id="ARBA00022777"/>
    </source>
</evidence>
<dbReference type="GO" id="GO:0005524">
    <property type="term" value="F:ATP binding"/>
    <property type="evidence" value="ECO:0007669"/>
    <property type="project" value="UniProtKB-UniRule"/>
</dbReference>
<evidence type="ECO:0000256" key="11">
    <source>
        <dbReference type="ARBA" id="ARBA00022840"/>
    </source>
</evidence>
<feature type="domain" description="Riboflavin kinase" evidence="16">
    <location>
        <begin position="181"/>
        <end position="310"/>
    </location>
</feature>
<dbReference type="SUPFAM" id="SSF82114">
    <property type="entry name" value="Riboflavin kinase-like"/>
    <property type="match status" value="1"/>
</dbReference>
<organism evidence="17 18">
    <name type="scientific">Hwanghaeella grinnelliae</name>
    <dbReference type="NCBI Taxonomy" id="2500179"/>
    <lineage>
        <taxon>Bacteria</taxon>
        <taxon>Pseudomonadati</taxon>
        <taxon>Pseudomonadota</taxon>
        <taxon>Alphaproteobacteria</taxon>
        <taxon>Rhodospirillales</taxon>
        <taxon>Rhodospirillaceae</taxon>
        <taxon>Hwanghaeella</taxon>
    </lineage>
</organism>
<comment type="pathway">
    <text evidence="2 15">Cofactor biosynthesis; FAD biosynthesis; FAD from FMN: step 1/1.</text>
</comment>
<dbReference type="InterPro" id="IPR014729">
    <property type="entry name" value="Rossmann-like_a/b/a_fold"/>
</dbReference>
<evidence type="ECO:0000256" key="12">
    <source>
        <dbReference type="ARBA" id="ARBA00023268"/>
    </source>
</evidence>
<dbReference type="RefSeq" id="WP_127763377.1">
    <property type="nucleotide sequence ID" value="NZ_SADE01000001.1"/>
</dbReference>
<dbReference type="GO" id="GO:0009398">
    <property type="term" value="P:FMN biosynthetic process"/>
    <property type="evidence" value="ECO:0007669"/>
    <property type="project" value="UniProtKB-UniRule"/>
</dbReference>
<dbReference type="InterPro" id="IPR023465">
    <property type="entry name" value="Riboflavin_kinase_dom_sf"/>
</dbReference>
<evidence type="ECO:0000256" key="5">
    <source>
        <dbReference type="ARBA" id="ARBA00022643"/>
    </source>
</evidence>
<dbReference type="Pfam" id="PF06574">
    <property type="entry name" value="FAD_syn"/>
    <property type="match status" value="1"/>
</dbReference>
<evidence type="ECO:0000256" key="4">
    <source>
        <dbReference type="ARBA" id="ARBA00022630"/>
    </source>
</evidence>
<dbReference type="EC" id="2.7.1.26" evidence="15"/>
<dbReference type="Gene3D" id="3.40.50.620">
    <property type="entry name" value="HUPs"/>
    <property type="match status" value="1"/>
</dbReference>
<evidence type="ECO:0000313" key="17">
    <source>
        <dbReference type="EMBL" id="RVU38004.1"/>
    </source>
</evidence>
<evidence type="ECO:0000256" key="6">
    <source>
        <dbReference type="ARBA" id="ARBA00022679"/>
    </source>
</evidence>
<comment type="similarity">
    <text evidence="15">Belongs to the ribF family.</text>
</comment>
<sequence>MRILHHVSETPDDLKSGVVVLGNFDGVHRGHQDVIGRAAEVAQAANAPLLVMTFEPHPRRYFAPGEPPFRLTDLRNKAHHLAALGVDALVVLSFNADLASMTADAFVDDILVGGLGARHIVVGYDFCFGKGRAGTPDLIRDRGGITVTTIDPRATHDGIIYSSTRIRDLLRRGNPGQAAALLGRPFEIEGRVEKGQQLGRTIGFPTANLDLGEYVRPAVGIYAVRCGVETQDQSAVTWYDGAGYYGNRPTVDGTGELFEAFLFDFKGDLYGHYLRVALIEFIRPDRKFDGLDGLQKQIQHDCAVARRILQTRAAGG</sequence>
<comment type="catalytic activity">
    <reaction evidence="14 15">
        <text>FMN + ATP + H(+) = FAD + diphosphate</text>
        <dbReference type="Rhea" id="RHEA:17237"/>
        <dbReference type="ChEBI" id="CHEBI:15378"/>
        <dbReference type="ChEBI" id="CHEBI:30616"/>
        <dbReference type="ChEBI" id="CHEBI:33019"/>
        <dbReference type="ChEBI" id="CHEBI:57692"/>
        <dbReference type="ChEBI" id="CHEBI:58210"/>
        <dbReference type="EC" id="2.7.7.2"/>
    </reaction>
</comment>
<dbReference type="PIRSF" id="PIRSF004491">
    <property type="entry name" value="FAD_Synth"/>
    <property type="match status" value="1"/>
</dbReference>
<dbReference type="InterPro" id="IPR004821">
    <property type="entry name" value="Cyt_trans-like"/>
</dbReference>